<evidence type="ECO:0000313" key="1">
    <source>
        <dbReference type="EMBL" id="VFB14311.1"/>
    </source>
</evidence>
<gene>
    <name evidence="1" type="ORF">NCTC7812_01854</name>
</gene>
<accession>A0A449I4F0</accession>
<organism evidence="1 2">
    <name type="scientific">Prevotella heparinolytica</name>
    <dbReference type="NCBI Taxonomy" id="28113"/>
    <lineage>
        <taxon>Bacteria</taxon>
        <taxon>Pseudomonadati</taxon>
        <taxon>Bacteroidota</taxon>
        <taxon>Bacteroidia</taxon>
        <taxon>Bacteroidales</taxon>
        <taxon>Bacteroidaceae</taxon>
        <taxon>Bacteroides</taxon>
    </lineage>
</organism>
<sequence>MTDLGLSSESENLSCIQNFFNNKTNCDELFYAAKLLKSNILSNFAKLYS</sequence>
<dbReference type="Proteomes" id="UP000396835">
    <property type="component" value="Unassembled WGS sequence"/>
</dbReference>
<reference evidence="1 2" key="1">
    <citation type="submission" date="2019-02" db="EMBL/GenBank/DDBJ databases">
        <authorList>
            <consortium name="Pathogen Informatics"/>
        </authorList>
    </citation>
    <scope>NUCLEOTIDE SEQUENCE [LARGE SCALE GENOMIC DNA]</scope>
    <source>
        <strain evidence="1 2">3012STDY7078512</strain>
    </source>
</reference>
<dbReference type="EMBL" id="CAACYH010000004">
    <property type="protein sequence ID" value="VFB14311.1"/>
    <property type="molecule type" value="Genomic_DNA"/>
</dbReference>
<name>A0A449I4F0_9BACE</name>
<dbReference type="AlphaFoldDB" id="A0A449I4F0"/>
<proteinExistence type="predicted"/>
<protein>
    <submittedName>
        <fullName evidence="1">Uncharacterized protein</fullName>
    </submittedName>
</protein>
<evidence type="ECO:0000313" key="2">
    <source>
        <dbReference type="Proteomes" id="UP000396835"/>
    </source>
</evidence>